<dbReference type="AlphaFoldDB" id="A0A832H103"/>
<evidence type="ECO:0000313" key="1">
    <source>
        <dbReference type="EMBL" id="HGW93202.1"/>
    </source>
</evidence>
<protein>
    <submittedName>
        <fullName evidence="1">Uncharacterized protein</fullName>
    </submittedName>
</protein>
<organism evidence="1">
    <name type="scientific">Oscillatoriales cyanobacterium SpSt-402</name>
    <dbReference type="NCBI Taxonomy" id="2282168"/>
    <lineage>
        <taxon>Bacteria</taxon>
        <taxon>Bacillati</taxon>
        <taxon>Cyanobacteriota</taxon>
        <taxon>Cyanophyceae</taxon>
        <taxon>Oscillatoriophycideae</taxon>
        <taxon>Oscillatoriales</taxon>
    </lineage>
</organism>
<accession>A0A832H103</accession>
<gene>
    <name evidence="1" type="ORF">ENR47_02795</name>
</gene>
<name>A0A832H103_9CYAN</name>
<sequence length="129" mass="14671">MNNKLPPKFRLKQWAKENPGDIATAISAVLTDLRDLEMDHDRDIEYVKTRLVEILAEPQPEQVKQQISDLLNWLAPNGEGIRYTAEQINELRAIAQRLIENQPTSKEELATLGAEIILLTSPLTRLNES</sequence>
<dbReference type="EMBL" id="DSRD01000185">
    <property type="protein sequence ID" value="HGW93202.1"/>
    <property type="molecule type" value="Genomic_DNA"/>
</dbReference>
<reference evidence="1" key="1">
    <citation type="journal article" date="2020" name="mSystems">
        <title>Genome- and Community-Level Interaction Insights into Carbon Utilization and Element Cycling Functions of Hydrothermarchaeota in Hydrothermal Sediment.</title>
        <authorList>
            <person name="Zhou Z."/>
            <person name="Liu Y."/>
            <person name="Xu W."/>
            <person name="Pan J."/>
            <person name="Luo Z.H."/>
            <person name="Li M."/>
        </authorList>
    </citation>
    <scope>NUCLEOTIDE SEQUENCE [LARGE SCALE GENOMIC DNA]</scope>
    <source>
        <strain evidence="1">SpSt-402</strain>
    </source>
</reference>
<comment type="caution">
    <text evidence="1">The sequence shown here is derived from an EMBL/GenBank/DDBJ whole genome shotgun (WGS) entry which is preliminary data.</text>
</comment>
<proteinExistence type="predicted"/>